<evidence type="ECO:0000313" key="1">
    <source>
        <dbReference type="EMBL" id="CAB4559892.1"/>
    </source>
</evidence>
<name>A0A6J6D7U1_9ZZZZ</name>
<protein>
    <submittedName>
        <fullName evidence="1">Unannotated protein</fullName>
    </submittedName>
</protein>
<proteinExistence type="predicted"/>
<dbReference type="EMBL" id="CAEZTD010000039">
    <property type="protein sequence ID" value="CAB4559892.1"/>
    <property type="molecule type" value="Genomic_DNA"/>
</dbReference>
<dbReference type="AlphaFoldDB" id="A0A6J6D7U1"/>
<sequence length="199" mass="22566">MTQITQFTDEPSLKLANKCVGLRFSFVTGHVLPEFANHLAGIGNIRLDFDGLELSVKLEPCELDFRGYPDDYGQISIDIETPKTADSGLLLHKNYRFKNQDTEQVFVIRESTRFTHFGEPKWEFNSDIGFVFELSEGCVGVYKAGYQGSQLEVALASTLAMLDIPDRHANWTFSDELGDHYEFTREFIPIDELLKGAKD</sequence>
<organism evidence="1">
    <name type="scientific">freshwater metagenome</name>
    <dbReference type="NCBI Taxonomy" id="449393"/>
    <lineage>
        <taxon>unclassified sequences</taxon>
        <taxon>metagenomes</taxon>
        <taxon>ecological metagenomes</taxon>
    </lineage>
</organism>
<reference evidence="1" key="1">
    <citation type="submission" date="2020-05" db="EMBL/GenBank/DDBJ databases">
        <authorList>
            <person name="Chiriac C."/>
            <person name="Salcher M."/>
            <person name="Ghai R."/>
            <person name="Kavagutti S V."/>
        </authorList>
    </citation>
    <scope>NUCLEOTIDE SEQUENCE</scope>
</reference>
<accession>A0A6J6D7U1</accession>
<gene>
    <name evidence="1" type="ORF">UFOPK1591_00660</name>
</gene>